<dbReference type="InterPro" id="IPR027478">
    <property type="entry name" value="LdcA_N"/>
</dbReference>
<dbReference type="Gene3D" id="3.40.50.10740">
    <property type="entry name" value="Class I glutamine amidotransferase-like"/>
    <property type="match status" value="1"/>
</dbReference>
<comment type="similarity">
    <text evidence="1">Belongs to the peptidase S66 family.</text>
</comment>
<evidence type="ECO:0000313" key="7">
    <source>
        <dbReference type="Proteomes" id="UP000305730"/>
    </source>
</evidence>
<evidence type="ECO:0000313" key="6">
    <source>
        <dbReference type="EMBL" id="TMP58666.1"/>
    </source>
</evidence>
<dbReference type="Pfam" id="PF17676">
    <property type="entry name" value="Peptidase_S66C"/>
    <property type="match status" value="1"/>
</dbReference>
<dbReference type="PIRSF" id="PIRSF028757">
    <property type="entry name" value="LD-carboxypeptidase"/>
    <property type="match status" value="1"/>
</dbReference>
<dbReference type="Gene3D" id="3.50.30.60">
    <property type="entry name" value="LD-carboxypeptidase A C-terminal domain-like"/>
    <property type="match status" value="1"/>
</dbReference>
<reference evidence="7 8" key="1">
    <citation type="submission" date="2017-12" db="EMBL/GenBank/DDBJ databases">
        <authorList>
            <person name="Paulsen S."/>
            <person name="Gram L.K."/>
        </authorList>
    </citation>
    <scope>NUCLEOTIDE SEQUENCE [LARGE SCALE GENOMIC DNA]</scope>
    <source>
        <strain evidence="6 8">S2231</strain>
        <strain evidence="5 7">S2233</strain>
    </source>
</reference>
<reference evidence="6" key="3">
    <citation type="submission" date="2019-09" db="EMBL/GenBank/DDBJ databases">
        <title>Co-occurence of chitin degradation, pigmentation and bioactivity in marine Pseudoalteromonas.</title>
        <authorList>
            <person name="Sonnenschein E.C."/>
            <person name="Bech P.K."/>
        </authorList>
    </citation>
    <scope>NUCLEOTIDE SEQUENCE</scope>
    <source>
        <strain evidence="6">S2231</strain>
        <strain evidence="7">S2233</strain>
    </source>
</reference>
<evidence type="ECO:0000259" key="3">
    <source>
        <dbReference type="Pfam" id="PF02016"/>
    </source>
</evidence>
<comment type="caution">
    <text evidence="6">The sequence shown here is derived from an EMBL/GenBank/DDBJ whole genome shotgun (WGS) entry which is preliminary data.</text>
</comment>
<evidence type="ECO:0000256" key="1">
    <source>
        <dbReference type="ARBA" id="ARBA00010233"/>
    </source>
</evidence>
<dbReference type="EMBL" id="PNCK01000002">
    <property type="protein sequence ID" value="TMP47328.1"/>
    <property type="molecule type" value="Genomic_DNA"/>
</dbReference>
<dbReference type="PANTHER" id="PTHR30237">
    <property type="entry name" value="MURAMOYLTETRAPEPTIDE CARBOXYPEPTIDASE"/>
    <property type="match status" value="1"/>
</dbReference>
<evidence type="ECO:0000313" key="5">
    <source>
        <dbReference type="EMBL" id="TMP47328.1"/>
    </source>
</evidence>
<dbReference type="Proteomes" id="UP000307706">
    <property type="component" value="Unassembled WGS sequence"/>
</dbReference>
<evidence type="ECO:0000313" key="8">
    <source>
        <dbReference type="Proteomes" id="UP000307706"/>
    </source>
</evidence>
<evidence type="ECO:0000256" key="2">
    <source>
        <dbReference type="ARBA" id="ARBA00022801"/>
    </source>
</evidence>
<keyword evidence="7" id="KW-1185">Reference proteome</keyword>
<dbReference type="InterPro" id="IPR040921">
    <property type="entry name" value="Peptidase_S66C"/>
</dbReference>
<dbReference type="InterPro" id="IPR027461">
    <property type="entry name" value="Carboxypeptidase_A_C_sf"/>
</dbReference>
<dbReference type="PANTHER" id="PTHR30237:SF4">
    <property type="entry name" value="LD-CARBOXYPEPTIDASE C-TERMINAL DOMAIN-CONTAINING PROTEIN"/>
    <property type="match status" value="1"/>
</dbReference>
<gene>
    <name evidence="6" type="ORF">CWB96_11665</name>
    <name evidence="5" type="ORF">CWB97_00215</name>
</gene>
<dbReference type="AlphaFoldDB" id="A0A5S3XNP7"/>
<name>A0A5S3XNP7_9GAMM</name>
<dbReference type="GO" id="GO:0004180">
    <property type="term" value="F:carboxypeptidase activity"/>
    <property type="evidence" value="ECO:0007669"/>
    <property type="project" value="UniProtKB-KW"/>
</dbReference>
<reference evidence="8" key="2">
    <citation type="submission" date="2019-06" db="EMBL/GenBank/DDBJ databases">
        <title>Co-occurence of chitin degradation, pigmentation and bioactivity in marine Pseudoalteromonas.</title>
        <authorList>
            <person name="Sonnenschein E.C."/>
            <person name="Bech P.K."/>
        </authorList>
    </citation>
    <scope>NUCLEOTIDE SEQUENCE [LARGE SCALE GENOMIC DNA]</scope>
    <source>
        <strain evidence="8">S2231</strain>
        <strain evidence="5">S2233</strain>
    </source>
</reference>
<organism evidence="6 8">
    <name type="scientific">Pseudoalteromonas citrea</name>
    <dbReference type="NCBI Taxonomy" id="43655"/>
    <lineage>
        <taxon>Bacteria</taxon>
        <taxon>Pseudomonadati</taxon>
        <taxon>Pseudomonadota</taxon>
        <taxon>Gammaproteobacteria</taxon>
        <taxon>Alteromonadales</taxon>
        <taxon>Pseudoalteromonadaceae</taxon>
        <taxon>Pseudoalteromonas</taxon>
    </lineage>
</organism>
<accession>A0A5S3XNP7</accession>
<dbReference type="InterPro" id="IPR040449">
    <property type="entry name" value="Peptidase_S66_N"/>
</dbReference>
<dbReference type="OrthoDB" id="9807329at2"/>
<feature type="domain" description="LD-carboxypeptidase N-terminal" evidence="3">
    <location>
        <begin position="15"/>
        <end position="133"/>
    </location>
</feature>
<dbReference type="Pfam" id="PF02016">
    <property type="entry name" value="Peptidase_S66"/>
    <property type="match status" value="1"/>
</dbReference>
<dbReference type="InterPro" id="IPR003507">
    <property type="entry name" value="S66_fam"/>
</dbReference>
<evidence type="ECO:0000259" key="4">
    <source>
        <dbReference type="Pfam" id="PF17676"/>
    </source>
</evidence>
<dbReference type="CDD" id="cd07062">
    <property type="entry name" value="Peptidase_S66_mccF_like"/>
    <property type="match status" value="1"/>
</dbReference>
<proteinExistence type="inferred from homology"/>
<sequence>MKAIKPNALNQGATIAILSPSWGGPSVFPHIYQQGIKNLKTMGFNIIEYPSATAPDSALFTNPEMRAADINDAFANPQVDGIIATIGGSDSARILRYLDMEIITANPKLFMGYSDTTTLTTYLNQHGLVTFNGPSVMAGFAQLHNHSAEYQRYVSTQLLSPPTEQVLPIFSHYYHGYPDWQNTSQCGALSEPINNSGPIFVQGKGRATGSLFGGCIEVLEMLKGTHYWPAPAFWHKKVFFLETSQEKPSIDYVQYWLRNYGVMGIFQQLSGLMIGRPRDYSNDEQIHLINTVQSVVKDEFNCPHLPIVCNLDFGHTDPQMILPLGITIEIDCEHQRLSLLESAFQAPN</sequence>
<keyword evidence="2" id="KW-0378">Hydrolase</keyword>
<keyword evidence="6" id="KW-0121">Carboxypeptidase</keyword>
<dbReference type="EMBL" id="PNCL01000055">
    <property type="protein sequence ID" value="TMP58666.1"/>
    <property type="molecule type" value="Genomic_DNA"/>
</dbReference>
<feature type="domain" description="LD-carboxypeptidase C-terminal" evidence="4">
    <location>
        <begin position="208"/>
        <end position="330"/>
    </location>
</feature>
<keyword evidence="6" id="KW-0645">Protease</keyword>
<dbReference type="InterPro" id="IPR029062">
    <property type="entry name" value="Class_I_gatase-like"/>
</dbReference>
<protein>
    <submittedName>
        <fullName evidence="6">LD-carboxypeptidase</fullName>
    </submittedName>
</protein>
<dbReference type="SUPFAM" id="SSF141986">
    <property type="entry name" value="LD-carboxypeptidase A C-terminal domain-like"/>
    <property type="match status" value="1"/>
</dbReference>
<dbReference type="SUPFAM" id="SSF52317">
    <property type="entry name" value="Class I glutamine amidotransferase-like"/>
    <property type="match status" value="1"/>
</dbReference>
<dbReference type="Proteomes" id="UP000305730">
    <property type="component" value="Unassembled WGS sequence"/>
</dbReference>